<dbReference type="GO" id="GO:0006457">
    <property type="term" value="P:protein folding"/>
    <property type="evidence" value="ECO:0007669"/>
    <property type="project" value="InterPro"/>
</dbReference>
<evidence type="ECO:0000256" key="2">
    <source>
        <dbReference type="ARBA" id="ARBA00009054"/>
    </source>
</evidence>
<dbReference type="GO" id="GO:0005737">
    <property type="term" value="C:cytoplasm"/>
    <property type="evidence" value="ECO:0007669"/>
    <property type="project" value="UniProtKB-SubCell"/>
</dbReference>
<comment type="similarity">
    <text evidence="2 8">Belongs to the GrpE family.</text>
</comment>
<name>A0A2H1FGK5_9ARCH</name>
<proteinExistence type="inferred from homology"/>
<dbReference type="PANTHER" id="PTHR21237">
    <property type="entry name" value="GRPE PROTEIN"/>
    <property type="match status" value="1"/>
</dbReference>
<dbReference type="CDD" id="cd00446">
    <property type="entry name" value="GrpE"/>
    <property type="match status" value="1"/>
</dbReference>
<dbReference type="AlphaFoldDB" id="A0A2H1FGK5"/>
<keyword evidence="6 7" id="KW-0143">Chaperone</keyword>
<evidence type="ECO:0000256" key="7">
    <source>
        <dbReference type="RuleBase" id="RU000639"/>
    </source>
</evidence>
<dbReference type="Gene3D" id="3.90.20.20">
    <property type="match status" value="1"/>
</dbReference>
<dbReference type="InterPro" id="IPR000740">
    <property type="entry name" value="GrpE"/>
</dbReference>
<dbReference type="GO" id="GO:0051082">
    <property type="term" value="F:unfolded protein binding"/>
    <property type="evidence" value="ECO:0007669"/>
    <property type="project" value="TreeGrafter"/>
</dbReference>
<dbReference type="GO" id="GO:0000774">
    <property type="term" value="F:adenyl-nucleotide exchange factor activity"/>
    <property type="evidence" value="ECO:0007669"/>
    <property type="project" value="InterPro"/>
</dbReference>
<evidence type="ECO:0000313" key="11">
    <source>
        <dbReference type="Proteomes" id="UP000230607"/>
    </source>
</evidence>
<gene>
    <name evidence="10" type="ORF">NCS_11686</name>
</gene>
<dbReference type="Proteomes" id="UP000230607">
    <property type="component" value="Chromosome 1"/>
</dbReference>
<organism evidence="10 11">
    <name type="scientific">Candidatus Nitrosotalea okcheonensis</name>
    <dbReference type="NCBI Taxonomy" id="1903276"/>
    <lineage>
        <taxon>Archaea</taxon>
        <taxon>Nitrososphaerota</taxon>
        <taxon>Nitrososphaeria</taxon>
        <taxon>Nitrosotaleales</taxon>
        <taxon>Nitrosotaleaceae</taxon>
        <taxon>Nitrosotalea</taxon>
    </lineage>
</organism>
<dbReference type="InterPro" id="IPR013805">
    <property type="entry name" value="GrpE_CC"/>
</dbReference>
<evidence type="ECO:0000256" key="4">
    <source>
        <dbReference type="ARBA" id="ARBA00022490"/>
    </source>
</evidence>
<dbReference type="EMBL" id="LT841358">
    <property type="protein sequence ID" value="SMH71874.1"/>
    <property type="molecule type" value="Genomic_DNA"/>
</dbReference>
<dbReference type="GO" id="GO:0051087">
    <property type="term" value="F:protein-folding chaperone binding"/>
    <property type="evidence" value="ECO:0007669"/>
    <property type="project" value="InterPro"/>
</dbReference>
<dbReference type="PROSITE" id="PS01071">
    <property type="entry name" value="GRPE"/>
    <property type="match status" value="1"/>
</dbReference>
<evidence type="ECO:0000256" key="1">
    <source>
        <dbReference type="ARBA" id="ARBA00004496"/>
    </source>
</evidence>
<keyword evidence="5 7" id="KW-0346">Stress response</keyword>
<keyword evidence="4" id="KW-0963">Cytoplasm</keyword>
<evidence type="ECO:0000313" key="10">
    <source>
        <dbReference type="EMBL" id="SMH71874.1"/>
    </source>
</evidence>
<protein>
    <recommendedName>
        <fullName evidence="7">Protein GrpE</fullName>
    </recommendedName>
</protein>
<comment type="subcellular location">
    <subcellularLocation>
        <location evidence="1">Cytoplasm</location>
    </subcellularLocation>
</comment>
<dbReference type="OrthoDB" id="372230at2157"/>
<feature type="region of interest" description="Disordered" evidence="9">
    <location>
        <begin position="1"/>
        <end position="32"/>
    </location>
</feature>
<evidence type="ECO:0000256" key="3">
    <source>
        <dbReference type="ARBA" id="ARBA00011738"/>
    </source>
</evidence>
<evidence type="ECO:0000256" key="9">
    <source>
        <dbReference type="SAM" id="MobiDB-lite"/>
    </source>
</evidence>
<comment type="subunit">
    <text evidence="3">Homodimer.</text>
</comment>
<evidence type="ECO:0000256" key="6">
    <source>
        <dbReference type="ARBA" id="ARBA00023186"/>
    </source>
</evidence>
<dbReference type="PANTHER" id="PTHR21237:SF23">
    <property type="entry name" value="GRPE PROTEIN HOMOLOG, MITOCHONDRIAL"/>
    <property type="match status" value="1"/>
</dbReference>
<evidence type="ECO:0000256" key="5">
    <source>
        <dbReference type="ARBA" id="ARBA00023016"/>
    </source>
</evidence>
<evidence type="ECO:0000256" key="8">
    <source>
        <dbReference type="RuleBase" id="RU004478"/>
    </source>
</evidence>
<reference evidence="11" key="1">
    <citation type="submission" date="2017-03" db="EMBL/GenBank/DDBJ databases">
        <authorList>
            <person name="Herbold C."/>
        </authorList>
    </citation>
    <scope>NUCLEOTIDE SEQUENCE [LARGE SCALE GENOMIC DNA]</scope>
</reference>
<dbReference type="RefSeq" id="WP_157927759.1">
    <property type="nucleotide sequence ID" value="NZ_LT841358.1"/>
</dbReference>
<accession>A0A2H1FGK5</accession>
<dbReference type="GO" id="GO:0042803">
    <property type="term" value="F:protein homodimerization activity"/>
    <property type="evidence" value="ECO:0007669"/>
    <property type="project" value="InterPro"/>
</dbReference>
<dbReference type="InterPro" id="IPR009012">
    <property type="entry name" value="GrpE_head"/>
</dbReference>
<feature type="compositionally biased region" description="Basic and acidic residues" evidence="9">
    <location>
        <begin position="15"/>
        <end position="25"/>
    </location>
</feature>
<comment type="function">
    <text evidence="7">Participates actively in the response to hyperosmotic and heat shock by preventing the aggregation of stress-denatured proteins, in association with DnaK and GrpE. It is the nucleotide exchange factor for DnaK and may function as a thermosensor. Unfolded proteins bind initially to DnaJ; upon interaction with the DnaJ-bound protein, DnaK hydrolyzes its bound ATP, resulting in the formation of a stable complex. GrpE releases ADP from DnaK; ATP binding to DnaK triggers the release of the substrate protein, thus completing the reaction cycle. Several rounds of ATP-dependent interactions between DnaJ, DnaK and GrpE are required for fully efficient folding.</text>
</comment>
<dbReference type="SUPFAM" id="SSF58014">
    <property type="entry name" value="Coiled-coil domain of nucleotide exchange factor GrpE"/>
    <property type="match status" value="1"/>
</dbReference>
<dbReference type="Gene3D" id="2.30.22.10">
    <property type="entry name" value="Head domain of nucleotide exchange factor GrpE"/>
    <property type="match status" value="1"/>
</dbReference>
<dbReference type="Pfam" id="PF01025">
    <property type="entry name" value="GrpE"/>
    <property type="match status" value="1"/>
</dbReference>
<keyword evidence="11" id="KW-1185">Reference proteome</keyword>
<sequence>MFDTSDVSQNDLTENQEHHNNKNEMESSQELETMKVQLEQEKEKVSSCEKKIQYLLADFENLKKRSDVDIQNRVNSITDGVILKFLGIYDDFVRAVDVLSKQDANTQGLDAILKNMDAFLAEFGVKSIEAMGEIFDPKLHEAISVKEDSTLDDNTITAEFRKGYILKERVIRPSLVEISKRNIKEMNVNG</sequence>
<dbReference type="FunFam" id="2.30.22.10:FF:000001">
    <property type="entry name" value="Protein GrpE"/>
    <property type="match status" value="1"/>
</dbReference>
<dbReference type="PRINTS" id="PR00773">
    <property type="entry name" value="GRPEPROTEIN"/>
</dbReference>
<feature type="compositionally biased region" description="Polar residues" evidence="9">
    <location>
        <begin position="1"/>
        <end position="13"/>
    </location>
</feature>
<dbReference type="HAMAP" id="MF_01151">
    <property type="entry name" value="GrpE"/>
    <property type="match status" value="1"/>
</dbReference>
<dbReference type="SUPFAM" id="SSF51064">
    <property type="entry name" value="Head domain of nucleotide exchange factor GrpE"/>
    <property type="match status" value="1"/>
</dbReference>